<proteinExistence type="predicted"/>
<keyword evidence="3 4" id="KW-0408">Iron</keyword>
<feature type="domain" description="Cytochrome c" evidence="6">
    <location>
        <begin position="24"/>
        <end position="136"/>
    </location>
</feature>
<evidence type="ECO:0000256" key="3">
    <source>
        <dbReference type="ARBA" id="ARBA00023004"/>
    </source>
</evidence>
<dbReference type="InterPro" id="IPR036909">
    <property type="entry name" value="Cyt_c-like_dom_sf"/>
</dbReference>
<dbReference type="STRING" id="709839.TSA66_14960"/>
<evidence type="ECO:0000259" key="6">
    <source>
        <dbReference type="PROSITE" id="PS51007"/>
    </source>
</evidence>
<evidence type="ECO:0000313" key="7">
    <source>
        <dbReference type="EMBL" id="KIF83761.1"/>
    </source>
</evidence>
<dbReference type="GO" id="GO:0020037">
    <property type="term" value="F:heme binding"/>
    <property type="evidence" value="ECO:0007669"/>
    <property type="project" value="InterPro"/>
</dbReference>
<accession>A0A0C2C0D3</accession>
<dbReference type="GO" id="GO:0046872">
    <property type="term" value="F:metal ion binding"/>
    <property type="evidence" value="ECO:0007669"/>
    <property type="project" value="UniProtKB-KW"/>
</dbReference>
<evidence type="ECO:0000256" key="1">
    <source>
        <dbReference type="ARBA" id="ARBA00022617"/>
    </source>
</evidence>
<dbReference type="GO" id="GO:0009055">
    <property type="term" value="F:electron transfer activity"/>
    <property type="evidence" value="ECO:0007669"/>
    <property type="project" value="InterPro"/>
</dbReference>
<name>A0A0C2C0D3_9BURK</name>
<dbReference type="PROSITE" id="PS51007">
    <property type="entry name" value="CYTC"/>
    <property type="match status" value="1"/>
</dbReference>
<dbReference type="EMBL" id="JWJG01000028">
    <property type="protein sequence ID" value="KIF83761.1"/>
    <property type="molecule type" value="Genomic_DNA"/>
</dbReference>
<reference evidence="7 8" key="1">
    <citation type="submission" date="2014-12" db="EMBL/GenBank/DDBJ databases">
        <title>Denitrispirillum autotrophicum gen. nov., sp. nov., Denitrifying, Facultatively Autotrophic Bacteria Isolated from Rice Paddy Soil.</title>
        <authorList>
            <person name="Ishii S."/>
            <person name="Ashida N."/>
            <person name="Ohno H."/>
            <person name="Otsuka S."/>
            <person name="Yokota A."/>
            <person name="Senoo K."/>
        </authorList>
    </citation>
    <scope>NUCLEOTIDE SEQUENCE [LARGE SCALE GENOMIC DNA]</scope>
    <source>
        <strain evidence="7 8">TSA66</strain>
    </source>
</reference>
<feature type="chain" id="PRO_5002146465" description="Cytochrome c domain-containing protein" evidence="5">
    <location>
        <begin position="23"/>
        <end position="138"/>
    </location>
</feature>
<evidence type="ECO:0000256" key="2">
    <source>
        <dbReference type="ARBA" id="ARBA00022723"/>
    </source>
</evidence>
<dbReference type="AlphaFoldDB" id="A0A0C2C0D3"/>
<gene>
    <name evidence="7" type="ORF">TSA66_14960</name>
</gene>
<feature type="signal peptide" evidence="5">
    <location>
        <begin position="1"/>
        <end position="22"/>
    </location>
</feature>
<dbReference type="SUPFAM" id="SSF46626">
    <property type="entry name" value="Cytochrome c"/>
    <property type="match status" value="1"/>
</dbReference>
<protein>
    <recommendedName>
        <fullName evidence="6">Cytochrome c domain-containing protein</fullName>
    </recommendedName>
</protein>
<evidence type="ECO:0000313" key="8">
    <source>
        <dbReference type="Proteomes" id="UP000031572"/>
    </source>
</evidence>
<keyword evidence="1 4" id="KW-0349">Heme</keyword>
<sequence>MHSVAALVLMSVAGASAPIVSAADKFDLGKREYESNCIACHGADGKGGAYVDFLKSTPPDLTQLAKKNGGVFPVERVYSIIDGRQPVKSHGTADMPIWGRDYQAKAGEYFVDVPYDPEAFVRQRILALVDYLNRMQSK</sequence>
<keyword evidence="8" id="KW-1185">Reference proteome</keyword>
<dbReference type="Pfam" id="PF00034">
    <property type="entry name" value="Cytochrom_C"/>
    <property type="match status" value="1"/>
</dbReference>
<keyword evidence="5" id="KW-0732">Signal</keyword>
<evidence type="ECO:0000256" key="5">
    <source>
        <dbReference type="SAM" id="SignalP"/>
    </source>
</evidence>
<dbReference type="InterPro" id="IPR009056">
    <property type="entry name" value="Cyt_c-like_dom"/>
</dbReference>
<comment type="caution">
    <text evidence="7">The sequence shown here is derived from an EMBL/GenBank/DDBJ whole genome shotgun (WGS) entry which is preliminary data.</text>
</comment>
<evidence type="ECO:0000256" key="4">
    <source>
        <dbReference type="PROSITE-ProRule" id="PRU00433"/>
    </source>
</evidence>
<dbReference type="Gene3D" id="1.10.760.10">
    <property type="entry name" value="Cytochrome c-like domain"/>
    <property type="match status" value="1"/>
</dbReference>
<keyword evidence="2 4" id="KW-0479">Metal-binding</keyword>
<organism evidence="7 8">
    <name type="scientific">Noviherbaspirillum autotrophicum</name>
    <dbReference type="NCBI Taxonomy" id="709839"/>
    <lineage>
        <taxon>Bacteria</taxon>
        <taxon>Pseudomonadati</taxon>
        <taxon>Pseudomonadota</taxon>
        <taxon>Betaproteobacteria</taxon>
        <taxon>Burkholderiales</taxon>
        <taxon>Oxalobacteraceae</taxon>
        <taxon>Noviherbaspirillum</taxon>
    </lineage>
</organism>
<dbReference type="Proteomes" id="UP000031572">
    <property type="component" value="Unassembled WGS sequence"/>
</dbReference>